<organism evidence="1 2">
    <name type="scientific">Vibrio gigantis</name>
    <dbReference type="NCBI Taxonomy" id="296199"/>
    <lineage>
        <taxon>Bacteria</taxon>
        <taxon>Pseudomonadati</taxon>
        <taxon>Pseudomonadota</taxon>
        <taxon>Gammaproteobacteria</taxon>
        <taxon>Vibrionales</taxon>
        <taxon>Vibrionaceae</taxon>
        <taxon>Vibrio</taxon>
    </lineage>
</organism>
<sequence length="110" mass="12377">MKQNRANRIPVSTKRTGCTPFNIKQKSAQGYKIGENPVKSNGEFEASYASALDKMRNMDCAGWRNYGAGNSQSAHKAIGWVLESDAQRLLKEKDDEKRVELFMSLTDVVY</sequence>
<dbReference type="OrthoDB" id="7063123at2"/>
<dbReference type="RefSeq" id="WP_086714753.1">
    <property type="nucleotide sequence ID" value="NZ_AP025493.1"/>
</dbReference>
<dbReference type="Proteomes" id="UP000322521">
    <property type="component" value="Unassembled WGS sequence"/>
</dbReference>
<protein>
    <submittedName>
        <fullName evidence="1">Uncharacterized protein</fullName>
    </submittedName>
</protein>
<proteinExistence type="predicted"/>
<dbReference type="EMBL" id="VXJS01000001">
    <property type="protein sequence ID" value="KAA8681274.1"/>
    <property type="molecule type" value="Genomic_DNA"/>
</dbReference>
<accession>A0A5M9P6B4</accession>
<dbReference type="AlphaFoldDB" id="A0A5M9P6B4"/>
<gene>
    <name evidence="1" type="ORF">F4W18_01630</name>
</gene>
<keyword evidence="2" id="KW-1185">Reference proteome</keyword>
<name>A0A5M9P6B4_9VIBR</name>
<evidence type="ECO:0000313" key="1">
    <source>
        <dbReference type="EMBL" id="KAA8681274.1"/>
    </source>
</evidence>
<comment type="caution">
    <text evidence="1">The sequence shown here is derived from an EMBL/GenBank/DDBJ whole genome shotgun (WGS) entry which is preliminary data.</text>
</comment>
<reference evidence="1 2" key="1">
    <citation type="submission" date="2019-09" db="EMBL/GenBank/DDBJ databases">
        <title>Draft genome sequence of various Type strains from the CCUG.</title>
        <authorList>
            <person name="Pineiro-Iglesias B."/>
            <person name="Tunovic T."/>
            <person name="Unosson C."/>
            <person name="Inganas E."/>
            <person name="Ohlen M."/>
            <person name="Cardew S."/>
            <person name="Jensie-Markopoulos S."/>
            <person name="Salva-Serra F."/>
            <person name="Jaen-Luchoro D."/>
            <person name="Karlsson R."/>
            <person name="Svensson-Stadler L."/>
            <person name="Chun J."/>
            <person name="Moore E."/>
        </authorList>
    </citation>
    <scope>NUCLEOTIDE SEQUENCE [LARGE SCALE GENOMIC DNA]</scope>
    <source>
        <strain evidence="1 2">CCUG 56969T</strain>
    </source>
</reference>
<evidence type="ECO:0000313" key="2">
    <source>
        <dbReference type="Proteomes" id="UP000322521"/>
    </source>
</evidence>